<dbReference type="OrthoDB" id="9812811at2"/>
<reference evidence="5 6" key="1">
    <citation type="submission" date="2018-08" db="EMBL/GenBank/DDBJ databases">
        <title>Murine metabolic-syndrome-specific gut microbial biobank.</title>
        <authorList>
            <person name="Liu C."/>
        </authorList>
    </citation>
    <scope>NUCLEOTIDE SEQUENCE [LARGE SCALE GENOMIC DNA]</scope>
    <source>
        <strain evidence="5 6">583</strain>
    </source>
</reference>
<dbReference type="InterPro" id="IPR050217">
    <property type="entry name" value="Peroxiredoxin"/>
</dbReference>
<feature type="domain" description="Alkyl hydroperoxide reductase subunit C/ Thiol specific antioxidant" evidence="4">
    <location>
        <begin position="2"/>
        <end position="74"/>
    </location>
</feature>
<gene>
    <name evidence="5" type="ORF">D3Z33_01950</name>
</gene>
<dbReference type="AlphaFoldDB" id="A0A845QSV7"/>
<dbReference type="PANTHER" id="PTHR10681:SF128">
    <property type="entry name" value="THIOREDOXIN-DEPENDENT PEROXIDE REDUCTASE, MITOCHONDRIAL"/>
    <property type="match status" value="1"/>
</dbReference>
<evidence type="ECO:0000313" key="6">
    <source>
        <dbReference type="Proteomes" id="UP000467132"/>
    </source>
</evidence>
<dbReference type="GO" id="GO:0042744">
    <property type="term" value="P:hydrogen peroxide catabolic process"/>
    <property type="evidence" value="ECO:0007669"/>
    <property type="project" value="TreeGrafter"/>
</dbReference>
<proteinExistence type="inferred from homology"/>
<evidence type="ECO:0000256" key="2">
    <source>
        <dbReference type="ARBA" id="ARBA00023002"/>
    </source>
</evidence>
<protein>
    <submittedName>
        <fullName evidence="5">Peroxiredoxin</fullName>
    </submittedName>
</protein>
<dbReference type="GO" id="GO:0045454">
    <property type="term" value="P:cell redox homeostasis"/>
    <property type="evidence" value="ECO:0007669"/>
    <property type="project" value="TreeGrafter"/>
</dbReference>
<evidence type="ECO:0000313" key="5">
    <source>
        <dbReference type="EMBL" id="NBI05615.1"/>
    </source>
</evidence>
<sequence length="127" mass="14500">MFKRLNTMVLGISTDSIYSHKIFQQTSPSGRKINFPLLSDRTQRVSKKYGILNENEGFDWRGAFIIDPEGKIQAWMTNPQPVARNIDEIIRIIMALQFNRRTGRGAQAGWEPGNPGIPLGWDYVGKY</sequence>
<keyword evidence="2" id="KW-0560">Oxidoreductase</keyword>
<dbReference type="SUPFAM" id="SSF52833">
    <property type="entry name" value="Thioredoxin-like"/>
    <property type="match status" value="1"/>
</dbReference>
<dbReference type="GO" id="GO:0008379">
    <property type="term" value="F:thioredoxin peroxidase activity"/>
    <property type="evidence" value="ECO:0007669"/>
    <property type="project" value="TreeGrafter"/>
</dbReference>
<dbReference type="GO" id="GO:0005829">
    <property type="term" value="C:cytosol"/>
    <property type="evidence" value="ECO:0007669"/>
    <property type="project" value="TreeGrafter"/>
</dbReference>
<comment type="caution">
    <text evidence="5">The sequence shown here is derived from an EMBL/GenBank/DDBJ whole genome shotgun (WGS) entry which is preliminary data.</text>
</comment>
<organism evidence="5 6">
    <name type="scientific">Senegalia massiliensis</name>
    <dbReference type="NCBI Taxonomy" id="1720316"/>
    <lineage>
        <taxon>Bacteria</taxon>
        <taxon>Bacillati</taxon>
        <taxon>Bacillota</taxon>
        <taxon>Clostridia</taxon>
        <taxon>Eubacteriales</taxon>
        <taxon>Clostridiaceae</taxon>
        <taxon>Senegalia</taxon>
    </lineage>
</organism>
<dbReference type="InterPro" id="IPR000866">
    <property type="entry name" value="AhpC/TSA"/>
</dbReference>
<comment type="function">
    <text evidence="3">Thiol-specific peroxidase that catalyzes the reduction of hydrogen peroxide and organic hydroperoxides to water and alcohols, respectively. Plays a role in cell protection against oxidative stress by detoxifying peroxides.</text>
</comment>
<dbReference type="GO" id="GO:0033554">
    <property type="term" value="P:cellular response to stress"/>
    <property type="evidence" value="ECO:0007669"/>
    <property type="project" value="TreeGrafter"/>
</dbReference>
<dbReference type="InterPro" id="IPR036249">
    <property type="entry name" value="Thioredoxin-like_sf"/>
</dbReference>
<evidence type="ECO:0000259" key="4">
    <source>
        <dbReference type="Pfam" id="PF00578"/>
    </source>
</evidence>
<accession>A0A845QSV7</accession>
<comment type="similarity">
    <text evidence="1">Belongs to the peroxiredoxin family. AhpC/Prx1 subfamily.</text>
</comment>
<keyword evidence="6" id="KW-1185">Reference proteome</keyword>
<dbReference type="Gene3D" id="3.40.30.10">
    <property type="entry name" value="Glutaredoxin"/>
    <property type="match status" value="1"/>
</dbReference>
<dbReference type="PANTHER" id="PTHR10681">
    <property type="entry name" value="THIOREDOXIN PEROXIDASE"/>
    <property type="match status" value="1"/>
</dbReference>
<dbReference type="EMBL" id="QXXA01000003">
    <property type="protein sequence ID" value="NBI05615.1"/>
    <property type="molecule type" value="Genomic_DNA"/>
</dbReference>
<name>A0A845QSV7_9CLOT</name>
<evidence type="ECO:0000256" key="1">
    <source>
        <dbReference type="ARBA" id="ARBA00009796"/>
    </source>
</evidence>
<evidence type="ECO:0000256" key="3">
    <source>
        <dbReference type="ARBA" id="ARBA00037420"/>
    </source>
</evidence>
<dbReference type="GO" id="GO:0006979">
    <property type="term" value="P:response to oxidative stress"/>
    <property type="evidence" value="ECO:0007669"/>
    <property type="project" value="TreeGrafter"/>
</dbReference>
<dbReference type="Pfam" id="PF00578">
    <property type="entry name" value="AhpC-TSA"/>
    <property type="match status" value="1"/>
</dbReference>
<dbReference type="Proteomes" id="UP000467132">
    <property type="component" value="Unassembled WGS sequence"/>
</dbReference>